<dbReference type="OrthoDB" id="6357832at2759"/>
<keyword evidence="1" id="KW-0396">Initiation factor</keyword>
<accession>A0A5B7HVK6</accession>
<dbReference type="EMBL" id="VSRR010043578">
    <property type="protein sequence ID" value="MPC76530.1"/>
    <property type="molecule type" value="Genomic_DNA"/>
</dbReference>
<evidence type="ECO:0000313" key="1">
    <source>
        <dbReference type="EMBL" id="MPC76530.1"/>
    </source>
</evidence>
<gene>
    <name evidence="1" type="primary">mxt_0</name>
    <name evidence="1" type="ORF">E2C01_070946</name>
</gene>
<keyword evidence="1" id="KW-0648">Protein biosynthesis</keyword>
<keyword evidence="2" id="KW-1185">Reference proteome</keyword>
<evidence type="ECO:0000313" key="2">
    <source>
        <dbReference type="Proteomes" id="UP000324222"/>
    </source>
</evidence>
<organism evidence="1 2">
    <name type="scientific">Portunus trituberculatus</name>
    <name type="common">Swimming crab</name>
    <name type="synonym">Neptunus trituberculatus</name>
    <dbReference type="NCBI Taxonomy" id="210409"/>
    <lineage>
        <taxon>Eukaryota</taxon>
        <taxon>Metazoa</taxon>
        <taxon>Ecdysozoa</taxon>
        <taxon>Arthropoda</taxon>
        <taxon>Crustacea</taxon>
        <taxon>Multicrustacea</taxon>
        <taxon>Malacostraca</taxon>
        <taxon>Eumalacostraca</taxon>
        <taxon>Eucarida</taxon>
        <taxon>Decapoda</taxon>
        <taxon>Pleocyemata</taxon>
        <taxon>Brachyura</taxon>
        <taxon>Eubrachyura</taxon>
        <taxon>Portunoidea</taxon>
        <taxon>Portunidae</taxon>
        <taxon>Portuninae</taxon>
        <taxon>Portunus</taxon>
    </lineage>
</organism>
<reference evidence="1 2" key="1">
    <citation type="submission" date="2019-05" db="EMBL/GenBank/DDBJ databases">
        <title>Another draft genome of Portunus trituberculatus and its Hox gene families provides insights of decapod evolution.</title>
        <authorList>
            <person name="Jeong J.-H."/>
            <person name="Song I."/>
            <person name="Kim S."/>
            <person name="Choi T."/>
            <person name="Kim D."/>
            <person name="Ryu S."/>
            <person name="Kim W."/>
        </authorList>
    </citation>
    <scope>NUCLEOTIDE SEQUENCE [LARGE SCALE GENOMIC DNA]</scope>
    <source>
        <tissue evidence="1">Muscle</tissue>
    </source>
</reference>
<dbReference type="GO" id="GO:0003743">
    <property type="term" value="F:translation initiation factor activity"/>
    <property type="evidence" value="ECO:0007669"/>
    <property type="project" value="UniProtKB-KW"/>
</dbReference>
<protein>
    <submittedName>
        <fullName evidence="1">Eukaryotic translation initiation factor 4E-binding protein Mextli</fullName>
    </submittedName>
</protein>
<dbReference type="AlphaFoldDB" id="A0A5B7HVK6"/>
<proteinExistence type="predicted"/>
<comment type="caution">
    <text evidence="1">The sequence shown here is derived from an EMBL/GenBank/DDBJ whole genome shotgun (WGS) entry which is preliminary data.</text>
</comment>
<name>A0A5B7HVK6_PORTR</name>
<sequence>MDELALWSKRNTLVHSQSVGEEPLGEYRYTVTRGADALRITGANLHLVRTAKLVLDEFFNGERNLNNIAALLGADGAW</sequence>
<dbReference type="Proteomes" id="UP000324222">
    <property type="component" value="Unassembled WGS sequence"/>
</dbReference>